<sequence length="528" mass="59016">MAEAVIYPVQPLFMVDRSWQRRKKREKKGPDSRFGSDGRQPLCRVPDVTITLADGPAGARVPSVLDRARSQDVSTEVQFVIYEPPRAETRPQQNRHEKWSQDVGSNTKCRRKKRENGRAAPVSNDQEQTGTLPPLPTLQQPVHGTASPLYTVIDPIASAFQDFVGYYSTRLAIAIFPISKYIPFQYNPVQTVWLPAALTDEVLLHTILYSSALHHAATSQYVNFRDSEVLMKVILNRLNRRLSAGTLSAVTIGAVSCLALCENQLGSHGKWAMHTSGMSEMIRVGGGISSIPDAMRMKIYRADIIGAVDTLSQPSLHRPARTSFPLYKVMELDVQLNEALYSMLVEIGMMPTLLSAIMTLSCLCQALEQAAEKQIPLDPKTYDEDIVCIQYDLLMSRSSTEDGVNESCTLAALIFVQTLTRESPFSKASSTLVSKRLRSCLTKTDPNTIPDTLLFWILFMGGLVSEATEDKAWYLSKLGQHQTSHGEPATWKDAQRDLKKIMWIERIQEQYGTKLWCQIHPSASLSHD</sequence>
<dbReference type="OrthoDB" id="4158087at2759"/>
<dbReference type="EMBL" id="AMGY01000010">
    <property type="protein sequence ID" value="EXJ77543.1"/>
    <property type="molecule type" value="Genomic_DNA"/>
</dbReference>
<dbReference type="STRING" id="1182542.W9XBF3"/>
<dbReference type="Pfam" id="PF11951">
    <property type="entry name" value="Fungal_trans_2"/>
    <property type="match status" value="1"/>
</dbReference>
<dbReference type="HOGENOM" id="CLU_035146_0_0_1"/>
<accession>W9XBF3</accession>
<gene>
    <name evidence="2" type="ORF">A1O3_09770</name>
</gene>
<dbReference type="AlphaFoldDB" id="W9XBF3"/>
<feature type="compositionally biased region" description="Low complexity" evidence="1">
    <location>
        <begin position="128"/>
        <end position="140"/>
    </location>
</feature>
<dbReference type="PANTHER" id="PTHR37540:SF5">
    <property type="entry name" value="TRANSCRIPTION FACTOR DOMAIN-CONTAINING PROTEIN"/>
    <property type="match status" value="1"/>
</dbReference>
<dbReference type="GeneID" id="19173853"/>
<dbReference type="InterPro" id="IPR021858">
    <property type="entry name" value="Fun_TF"/>
</dbReference>
<evidence type="ECO:0000313" key="3">
    <source>
        <dbReference type="Proteomes" id="UP000019478"/>
    </source>
</evidence>
<feature type="region of interest" description="Disordered" evidence="1">
    <location>
        <begin position="20"/>
        <end position="42"/>
    </location>
</feature>
<dbReference type="RefSeq" id="XP_007738053.1">
    <property type="nucleotide sequence ID" value="XM_007739863.1"/>
</dbReference>
<proteinExistence type="predicted"/>
<feature type="region of interest" description="Disordered" evidence="1">
    <location>
        <begin position="82"/>
        <end position="140"/>
    </location>
</feature>
<evidence type="ECO:0000256" key="1">
    <source>
        <dbReference type="SAM" id="MobiDB-lite"/>
    </source>
</evidence>
<evidence type="ECO:0000313" key="2">
    <source>
        <dbReference type="EMBL" id="EXJ77543.1"/>
    </source>
</evidence>
<dbReference type="Proteomes" id="UP000019478">
    <property type="component" value="Unassembled WGS sequence"/>
</dbReference>
<reference evidence="2 3" key="1">
    <citation type="submission" date="2013-03" db="EMBL/GenBank/DDBJ databases">
        <title>The Genome Sequence of Capronia epimyces CBS 606.96.</title>
        <authorList>
            <consortium name="The Broad Institute Genomics Platform"/>
            <person name="Cuomo C."/>
            <person name="de Hoog S."/>
            <person name="Gorbushina A."/>
            <person name="Walker B."/>
            <person name="Young S.K."/>
            <person name="Zeng Q."/>
            <person name="Gargeya S."/>
            <person name="Fitzgerald M."/>
            <person name="Haas B."/>
            <person name="Abouelleil A."/>
            <person name="Allen A.W."/>
            <person name="Alvarado L."/>
            <person name="Arachchi H.M."/>
            <person name="Berlin A.M."/>
            <person name="Chapman S.B."/>
            <person name="Gainer-Dewar J."/>
            <person name="Goldberg J."/>
            <person name="Griggs A."/>
            <person name="Gujja S."/>
            <person name="Hansen M."/>
            <person name="Howarth C."/>
            <person name="Imamovic A."/>
            <person name="Ireland A."/>
            <person name="Larimer J."/>
            <person name="McCowan C."/>
            <person name="Murphy C."/>
            <person name="Pearson M."/>
            <person name="Poon T.W."/>
            <person name="Priest M."/>
            <person name="Roberts A."/>
            <person name="Saif S."/>
            <person name="Shea T."/>
            <person name="Sisk P."/>
            <person name="Sykes S."/>
            <person name="Wortman J."/>
            <person name="Nusbaum C."/>
            <person name="Birren B."/>
        </authorList>
    </citation>
    <scope>NUCLEOTIDE SEQUENCE [LARGE SCALE GENOMIC DNA]</scope>
    <source>
        <strain evidence="2 3">CBS 606.96</strain>
    </source>
</reference>
<evidence type="ECO:0008006" key="4">
    <source>
        <dbReference type="Google" id="ProtNLM"/>
    </source>
</evidence>
<dbReference type="PANTHER" id="PTHR37540">
    <property type="entry name" value="TRANSCRIPTION FACTOR (ACR-2), PUTATIVE-RELATED-RELATED"/>
    <property type="match status" value="1"/>
</dbReference>
<feature type="compositionally biased region" description="Basic and acidic residues" evidence="1">
    <location>
        <begin position="85"/>
        <end position="100"/>
    </location>
</feature>
<protein>
    <recommendedName>
        <fullName evidence="4">Transcription factor domain-containing protein</fullName>
    </recommendedName>
</protein>
<organism evidence="2 3">
    <name type="scientific">Capronia epimyces CBS 606.96</name>
    <dbReference type="NCBI Taxonomy" id="1182542"/>
    <lineage>
        <taxon>Eukaryota</taxon>
        <taxon>Fungi</taxon>
        <taxon>Dikarya</taxon>
        <taxon>Ascomycota</taxon>
        <taxon>Pezizomycotina</taxon>
        <taxon>Eurotiomycetes</taxon>
        <taxon>Chaetothyriomycetidae</taxon>
        <taxon>Chaetothyriales</taxon>
        <taxon>Herpotrichiellaceae</taxon>
        <taxon>Capronia</taxon>
    </lineage>
</organism>
<name>W9XBF3_9EURO</name>
<comment type="caution">
    <text evidence="2">The sequence shown here is derived from an EMBL/GenBank/DDBJ whole genome shotgun (WGS) entry which is preliminary data.</text>
</comment>
<keyword evidence="3" id="KW-1185">Reference proteome</keyword>
<dbReference type="eggNOG" id="ENOG502SQEH">
    <property type="taxonomic scope" value="Eukaryota"/>
</dbReference>